<name>A0A059EW98_9MICR</name>
<organism evidence="1 2">
    <name type="scientific">Anncaliia algerae PRA339</name>
    <dbReference type="NCBI Taxonomy" id="1288291"/>
    <lineage>
        <taxon>Eukaryota</taxon>
        <taxon>Fungi</taxon>
        <taxon>Fungi incertae sedis</taxon>
        <taxon>Microsporidia</taxon>
        <taxon>Tubulinosematoidea</taxon>
        <taxon>Tubulinosematidae</taxon>
        <taxon>Anncaliia</taxon>
    </lineage>
</organism>
<gene>
    <name evidence="1" type="ORF">H312_03429</name>
</gene>
<dbReference type="VEuPathDB" id="MicrosporidiaDB:H312_03429"/>
<protein>
    <recommendedName>
        <fullName evidence="3">ISXO2-like transposase domain-containing protein</fullName>
    </recommendedName>
</protein>
<dbReference type="OrthoDB" id="2193678at2759"/>
<dbReference type="AlphaFoldDB" id="A0A059EW98"/>
<dbReference type="HOGENOM" id="CLU_044348_4_1_1"/>
<evidence type="ECO:0000313" key="1">
    <source>
        <dbReference type="EMBL" id="KCZ79185.1"/>
    </source>
</evidence>
<reference evidence="2" key="1">
    <citation type="submission" date="2013-02" db="EMBL/GenBank/DDBJ databases">
        <authorList>
            <consortium name="The Broad Institute Genome Sequencing Platform"/>
            <person name="Cuomo C."/>
            <person name="Becnel J."/>
            <person name="Sanscrainte N."/>
            <person name="Walker B."/>
            <person name="Young S.K."/>
            <person name="Zeng Q."/>
            <person name="Gargeya S."/>
            <person name="Fitzgerald M."/>
            <person name="Haas B."/>
            <person name="Abouelleil A."/>
            <person name="Alvarado L."/>
            <person name="Arachchi H.M."/>
            <person name="Berlin A.M."/>
            <person name="Chapman S.B."/>
            <person name="Dewar J."/>
            <person name="Goldberg J."/>
            <person name="Griggs A."/>
            <person name="Gujja S."/>
            <person name="Hansen M."/>
            <person name="Howarth C."/>
            <person name="Imamovic A."/>
            <person name="Larimer J."/>
            <person name="McCowan C."/>
            <person name="Murphy C."/>
            <person name="Neiman D."/>
            <person name="Pearson M."/>
            <person name="Priest M."/>
            <person name="Roberts A."/>
            <person name="Saif S."/>
            <person name="Shea T."/>
            <person name="Sisk P."/>
            <person name="Sykes S."/>
            <person name="Wortman J."/>
            <person name="Nusbaum C."/>
            <person name="Birren B."/>
        </authorList>
    </citation>
    <scope>NUCLEOTIDE SEQUENCE [LARGE SCALE GENOMIC DNA]</scope>
    <source>
        <strain evidence="2">PRA339</strain>
    </source>
</reference>
<evidence type="ECO:0000313" key="2">
    <source>
        <dbReference type="Proteomes" id="UP000030655"/>
    </source>
</evidence>
<dbReference type="EMBL" id="KK365333">
    <property type="protein sequence ID" value="KCZ79185.1"/>
    <property type="molecule type" value="Genomic_DNA"/>
</dbReference>
<dbReference type="Proteomes" id="UP000030655">
    <property type="component" value="Unassembled WGS sequence"/>
</dbReference>
<accession>A0A059EW98</accession>
<keyword evidence="2" id="KW-1185">Reference proteome</keyword>
<proteinExistence type="predicted"/>
<reference evidence="1 2" key="2">
    <citation type="submission" date="2014-03" db="EMBL/GenBank/DDBJ databases">
        <title>The Genome Sequence of Anncaliia algerae insect isolate PRA339.</title>
        <authorList>
            <consortium name="The Broad Institute Genome Sequencing Platform"/>
            <consortium name="The Broad Institute Genome Sequencing Center for Infectious Disease"/>
            <person name="Cuomo C."/>
            <person name="Becnel J."/>
            <person name="Sanscrainte N."/>
            <person name="Walker B."/>
            <person name="Young S.K."/>
            <person name="Zeng Q."/>
            <person name="Gargeya S."/>
            <person name="Fitzgerald M."/>
            <person name="Haas B."/>
            <person name="Abouelleil A."/>
            <person name="Alvarado L."/>
            <person name="Arachchi H.M."/>
            <person name="Berlin A.M."/>
            <person name="Chapman S.B."/>
            <person name="Dewar J."/>
            <person name="Goldberg J."/>
            <person name="Griggs A."/>
            <person name="Gujja S."/>
            <person name="Hansen M."/>
            <person name="Howarth C."/>
            <person name="Imamovic A."/>
            <person name="Larimer J."/>
            <person name="McCowan C."/>
            <person name="Murphy C."/>
            <person name="Neiman D."/>
            <person name="Pearson M."/>
            <person name="Priest M."/>
            <person name="Roberts A."/>
            <person name="Saif S."/>
            <person name="Shea T."/>
            <person name="Sisk P."/>
            <person name="Sykes S."/>
            <person name="Wortman J."/>
            <person name="Nusbaum C."/>
            <person name="Birren B."/>
        </authorList>
    </citation>
    <scope>NUCLEOTIDE SEQUENCE [LARGE SCALE GENOMIC DNA]</scope>
    <source>
        <strain evidence="1 2">PRA339</strain>
    </source>
</reference>
<sequence>IVEIDESKFGRRKYYKGHKVEVICVLSIVQRTLKRRIILIPLNNRNPQTLINIIKKHVYPESFIYTDC</sequence>
<evidence type="ECO:0008006" key="3">
    <source>
        <dbReference type="Google" id="ProtNLM"/>
    </source>
</evidence>
<feature type="non-terminal residue" evidence="1">
    <location>
        <position position="1"/>
    </location>
</feature>